<dbReference type="RefSeq" id="WP_108527591.1">
    <property type="nucleotide sequence ID" value="NZ_JAODII010000002.1"/>
</dbReference>
<evidence type="ECO:0000313" key="2">
    <source>
        <dbReference type="EMBL" id="PUE66759.1"/>
    </source>
</evidence>
<dbReference type="Pfam" id="PF22479">
    <property type="entry name" value="Pam3_gp18"/>
    <property type="match status" value="1"/>
</dbReference>
<reference evidence="2 3" key="1">
    <citation type="submission" date="2017-02" db="EMBL/GenBank/DDBJ databases">
        <title>Arcobacter lacus sp. nov., a new species isolated from reclaimed water.</title>
        <authorList>
            <person name="Figueras M.J."/>
            <person name="Perez-Cataluna A."/>
            <person name="Salas-Masso N."/>
        </authorList>
    </citation>
    <scope>NUCLEOTIDE SEQUENCE [LARGE SCALE GENOMIC DNA]</scope>
    <source>
        <strain evidence="2 3">RW43-9</strain>
    </source>
</reference>
<organism evidence="2 3">
    <name type="scientific">Arcobacter lacus</name>
    <dbReference type="NCBI Taxonomy" id="1912876"/>
    <lineage>
        <taxon>Bacteria</taxon>
        <taxon>Pseudomonadati</taxon>
        <taxon>Campylobacterota</taxon>
        <taxon>Epsilonproteobacteria</taxon>
        <taxon>Campylobacterales</taxon>
        <taxon>Arcobacteraceae</taxon>
        <taxon>Arcobacter</taxon>
    </lineage>
</organism>
<keyword evidence="3" id="KW-1185">Reference proteome</keyword>
<accession>A0ABX5JKU7</accession>
<dbReference type="EMBL" id="MUXF01000008">
    <property type="protein sequence ID" value="PUE66759.1"/>
    <property type="molecule type" value="Genomic_DNA"/>
</dbReference>
<protein>
    <recommendedName>
        <fullName evidence="1">Cyanophage baseplate Pam3 plug gp18 domain-containing protein</fullName>
    </recommendedName>
</protein>
<evidence type="ECO:0000259" key="1">
    <source>
        <dbReference type="Pfam" id="PF22479"/>
    </source>
</evidence>
<name>A0ABX5JKU7_9BACT</name>
<sequence>MLKINIDPNPNQSFNIPYENDIAYIELSFRNQSWYMNITYGDKTINGIRLSSRVLLLKNNLPFELFIDDKGLNLDPFDLNSFSDNFFDFYLLERDEIADIRGYDVR</sequence>
<evidence type="ECO:0000313" key="3">
    <source>
        <dbReference type="Proteomes" id="UP000251311"/>
    </source>
</evidence>
<proteinExistence type="predicted"/>
<dbReference type="InterPro" id="IPR054252">
    <property type="entry name" value="Pam3_gp18"/>
</dbReference>
<gene>
    <name evidence="2" type="ORF">B0175_05175</name>
</gene>
<dbReference type="Proteomes" id="UP000251311">
    <property type="component" value="Unassembled WGS sequence"/>
</dbReference>
<comment type="caution">
    <text evidence="2">The sequence shown here is derived from an EMBL/GenBank/DDBJ whole genome shotgun (WGS) entry which is preliminary data.</text>
</comment>
<feature type="domain" description="Cyanophage baseplate Pam3 plug gp18" evidence="1">
    <location>
        <begin position="1"/>
        <end position="91"/>
    </location>
</feature>